<reference evidence="3" key="1">
    <citation type="journal article" date="2014" name="Int. J. Syst. Evol. Microbiol.">
        <title>Complete genome sequence of Corynebacterium casei LMG S-19264T (=DSM 44701T), isolated from a smear-ripened cheese.</title>
        <authorList>
            <consortium name="US DOE Joint Genome Institute (JGI-PGF)"/>
            <person name="Walter F."/>
            <person name="Albersmeier A."/>
            <person name="Kalinowski J."/>
            <person name="Ruckert C."/>
        </authorList>
    </citation>
    <scope>NUCLEOTIDE SEQUENCE</scope>
    <source>
        <strain evidence="3">NBRC 112290</strain>
    </source>
</reference>
<organism evidence="3 4">
    <name type="scientific">Litorihabitans aurantiacus</name>
    <dbReference type="NCBI Taxonomy" id="1930061"/>
    <lineage>
        <taxon>Bacteria</taxon>
        <taxon>Bacillati</taxon>
        <taxon>Actinomycetota</taxon>
        <taxon>Actinomycetes</taxon>
        <taxon>Micrococcales</taxon>
        <taxon>Beutenbergiaceae</taxon>
        <taxon>Litorihabitans</taxon>
    </lineage>
</organism>
<gene>
    <name evidence="3" type="ORF">GCM10025875_12220</name>
</gene>
<evidence type="ECO:0000313" key="3">
    <source>
        <dbReference type="EMBL" id="GMA31230.1"/>
    </source>
</evidence>
<keyword evidence="4" id="KW-1185">Reference proteome</keyword>
<feature type="transmembrane region" description="Helical" evidence="1">
    <location>
        <begin position="58"/>
        <end position="80"/>
    </location>
</feature>
<evidence type="ECO:0000259" key="2">
    <source>
        <dbReference type="Pfam" id="PF03703"/>
    </source>
</evidence>
<comment type="caution">
    <text evidence="3">The sequence shown here is derived from an EMBL/GenBank/DDBJ whole genome shotgun (WGS) entry which is preliminary data.</text>
</comment>
<reference evidence="3" key="2">
    <citation type="submission" date="2023-02" db="EMBL/GenBank/DDBJ databases">
        <authorList>
            <person name="Sun Q."/>
            <person name="Mori K."/>
        </authorList>
    </citation>
    <scope>NUCLEOTIDE SEQUENCE</scope>
    <source>
        <strain evidence="3">NBRC 112290</strain>
    </source>
</reference>
<dbReference type="AlphaFoldDB" id="A0AA37XDH8"/>
<keyword evidence="1" id="KW-0812">Transmembrane</keyword>
<dbReference type="InterPro" id="IPR005182">
    <property type="entry name" value="YdbS-like_PH"/>
</dbReference>
<sequence>MPRMGYPKDTLAADEQLVLHKHPHWKTLVLPFLALVVLTTAAILAWRWSTTADVSDSAATAVGIAVGSLWLVGVLVLFAWPMLRWSTTHFVITDRRVMFRTGILTRTGIDIPMARINTVQFRHHLIDRILRTGTLIIESASDDPLEFSHIPHVERVHSMLYNEVFDTLGDDEAGRR</sequence>
<name>A0AA37XDH8_9MICO</name>
<evidence type="ECO:0000313" key="4">
    <source>
        <dbReference type="Proteomes" id="UP001157161"/>
    </source>
</evidence>
<keyword evidence="1" id="KW-0472">Membrane</keyword>
<dbReference type="PANTHER" id="PTHR37938">
    <property type="entry name" value="BLL0215 PROTEIN"/>
    <property type="match status" value="1"/>
</dbReference>
<proteinExistence type="predicted"/>
<evidence type="ECO:0000256" key="1">
    <source>
        <dbReference type="SAM" id="Phobius"/>
    </source>
</evidence>
<dbReference type="Pfam" id="PF03703">
    <property type="entry name" value="bPH_2"/>
    <property type="match status" value="1"/>
</dbReference>
<dbReference type="Proteomes" id="UP001157161">
    <property type="component" value="Unassembled WGS sequence"/>
</dbReference>
<protein>
    <submittedName>
        <fullName evidence="3">Membrane protein</fullName>
    </submittedName>
</protein>
<keyword evidence="1" id="KW-1133">Transmembrane helix</keyword>
<accession>A0AA37XDH8</accession>
<dbReference type="PANTHER" id="PTHR37938:SF1">
    <property type="entry name" value="BLL0215 PROTEIN"/>
    <property type="match status" value="1"/>
</dbReference>
<dbReference type="EMBL" id="BSUM01000001">
    <property type="protein sequence ID" value="GMA31230.1"/>
    <property type="molecule type" value="Genomic_DNA"/>
</dbReference>
<feature type="domain" description="YdbS-like PH" evidence="2">
    <location>
        <begin position="85"/>
        <end position="157"/>
    </location>
</feature>
<feature type="transmembrane region" description="Helical" evidence="1">
    <location>
        <begin position="28"/>
        <end position="46"/>
    </location>
</feature>